<evidence type="ECO:0000313" key="2">
    <source>
        <dbReference type="EMBL" id="ADH43030.1"/>
    </source>
</evidence>
<dbReference type="EMBL" id="GU574704">
    <property type="protein sequence ID" value="ADH43030.1"/>
    <property type="molecule type" value="Genomic_DNA"/>
</dbReference>
<proteinExistence type="predicted"/>
<accession>E7CA52</accession>
<feature type="region of interest" description="Disordered" evidence="1">
    <location>
        <begin position="44"/>
        <end position="63"/>
    </location>
</feature>
<reference evidence="2" key="1">
    <citation type="submission" date="2010-01" db="EMBL/GenBank/DDBJ databases">
        <title>Genome fragments of uncultured bacteria from the North Pacific Subtropical Gyre.</title>
        <authorList>
            <person name="Pham V.D."/>
            <person name="DeLong E.F."/>
        </authorList>
    </citation>
    <scope>NUCLEOTIDE SEQUENCE</scope>
</reference>
<name>E7CA52_9PROT</name>
<evidence type="ECO:0000256" key="1">
    <source>
        <dbReference type="SAM" id="MobiDB-lite"/>
    </source>
</evidence>
<organism evidence="2">
    <name type="scientific">uncultured SAR11 cluster alpha proteobacterium H17925_45G17</name>
    <dbReference type="NCBI Taxonomy" id="715038"/>
    <lineage>
        <taxon>Bacteria</taxon>
        <taxon>Pseudomonadati</taxon>
        <taxon>Pseudomonadota</taxon>
        <taxon>Alphaproteobacteria</taxon>
        <taxon>Candidatus Pelagibacterales</taxon>
        <taxon>environmental samples</taxon>
    </lineage>
</organism>
<dbReference type="AlphaFoldDB" id="E7CA52"/>
<protein>
    <submittedName>
        <fullName evidence="2">Uncharacterized protein</fullName>
    </submittedName>
</protein>
<sequence length="77" mass="8459">MRRMLCTRQSVAYHTSSGRRSLYTQAVLTTVVHADDVPIAVDADAAPETASHSGPRLRSRFQTAGLPYCQHGDQMGR</sequence>